<reference evidence="2" key="1">
    <citation type="journal article" date="2009" name="Environ. Microbiol. Rep.">
        <title>Isolation and genomic characterization of the first phage infecting Iodobacteria: ?PLPE, a myovirus having a novel set of features.</title>
        <authorList>
            <person name="Leblanc C."/>
            <person name="Caumont-Sarcos A."/>
            <person name="Comeau A.M."/>
            <person name="Krisch H.M."/>
        </authorList>
    </citation>
    <scope>NUCLEOTIDE SEQUENCE [LARGE SCALE GENOMIC DNA]</scope>
</reference>
<accession>B5AX91</accession>
<dbReference type="RefSeq" id="YP_002128506.1">
    <property type="nucleotide sequence ID" value="NC_011142.1"/>
</dbReference>
<dbReference type="KEGG" id="vg:6779513"/>
<name>B5AX91_9CAUD</name>
<protein>
    <submittedName>
        <fullName evidence="1">Uncharacterized protein</fullName>
    </submittedName>
</protein>
<dbReference type="EMBL" id="EU876853">
    <property type="protein sequence ID" value="ACG60394.1"/>
    <property type="molecule type" value="Genomic_DNA"/>
</dbReference>
<dbReference type="GeneID" id="6779513"/>
<gene>
    <name evidence="1" type="ORF">phiPLPE_72</name>
</gene>
<sequence>MINPFMLMAAKTKLLPDEVVDIDVRNMLWLDMLKSKKADDGICGQITRNLVLAQVIAADKQSRALYDISCDGIRAFMKAMIRKEERNADVVDLSTDEFKAVKKVLLSYSKILPQLDVGTISGAADRWLEIKAHYKGMTA</sequence>
<dbReference type="Proteomes" id="UP000001862">
    <property type="component" value="Segment"/>
</dbReference>
<organism evidence="1 2">
    <name type="scientific">Iodobacter phage PhiPLPE</name>
    <dbReference type="NCBI Taxonomy" id="551895"/>
    <lineage>
        <taxon>Viruses</taxon>
        <taxon>Duplodnaviria</taxon>
        <taxon>Heunggongvirae</taxon>
        <taxon>Uroviricota</taxon>
        <taxon>Caudoviricetes</taxon>
        <taxon>Iodovirus</taxon>
        <taxon>Iodovirus PLPE</taxon>
    </lineage>
</organism>
<evidence type="ECO:0000313" key="2">
    <source>
        <dbReference type="Proteomes" id="UP000001862"/>
    </source>
</evidence>
<evidence type="ECO:0000313" key="1">
    <source>
        <dbReference type="EMBL" id="ACG60394.1"/>
    </source>
</evidence>
<keyword evidence="2" id="KW-1185">Reference proteome</keyword>
<proteinExistence type="predicted"/>